<proteinExistence type="predicted"/>
<gene>
    <name evidence="1" type="ORF">GCM10011575_45170</name>
</gene>
<keyword evidence="2" id="KW-1185">Reference proteome</keyword>
<comment type="caution">
    <text evidence="1">The sequence shown here is derived from an EMBL/GenBank/DDBJ whole genome shotgun (WGS) entry which is preliminary data.</text>
</comment>
<evidence type="ECO:0000313" key="1">
    <source>
        <dbReference type="EMBL" id="GGL81835.1"/>
    </source>
</evidence>
<accession>A0A917SHU9</accession>
<reference evidence="1" key="2">
    <citation type="submission" date="2020-09" db="EMBL/GenBank/DDBJ databases">
        <authorList>
            <person name="Sun Q."/>
            <person name="Zhou Y."/>
        </authorList>
    </citation>
    <scope>NUCLEOTIDE SEQUENCE</scope>
    <source>
        <strain evidence="1">CGMCC 4.7306</strain>
    </source>
</reference>
<sequence length="71" mass="7882">MFLGVCPARGRLLIGDESVRNLFNLEPGMIVMRWECPCGETHLTAYGRIAESRPDRADAAVRAVRTHLDVA</sequence>
<dbReference type="RefSeq" id="WP_188898104.1">
    <property type="nucleotide sequence ID" value="NZ_BMMZ01000017.1"/>
</dbReference>
<evidence type="ECO:0000313" key="2">
    <source>
        <dbReference type="Proteomes" id="UP000613840"/>
    </source>
</evidence>
<name>A0A917SHU9_9ACTN</name>
<protein>
    <submittedName>
        <fullName evidence="1">Uncharacterized protein</fullName>
    </submittedName>
</protein>
<reference evidence="1" key="1">
    <citation type="journal article" date="2014" name="Int. J. Syst. Evol. Microbiol.">
        <title>Complete genome sequence of Corynebacterium casei LMG S-19264T (=DSM 44701T), isolated from a smear-ripened cheese.</title>
        <authorList>
            <consortium name="US DOE Joint Genome Institute (JGI-PGF)"/>
            <person name="Walter F."/>
            <person name="Albersmeier A."/>
            <person name="Kalinowski J."/>
            <person name="Ruckert C."/>
        </authorList>
    </citation>
    <scope>NUCLEOTIDE SEQUENCE</scope>
    <source>
        <strain evidence="1">CGMCC 4.7306</strain>
    </source>
</reference>
<organism evidence="1 2">
    <name type="scientific">Microlunatus endophyticus</name>
    <dbReference type="NCBI Taxonomy" id="1716077"/>
    <lineage>
        <taxon>Bacteria</taxon>
        <taxon>Bacillati</taxon>
        <taxon>Actinomycetota</taxon>
        <taxon>Actinomycetes</taxon>
        <taxon>Propionibacteriales</taxon>
        <taxon>Propionibacteriaceae</taxon>
        <taxon>Microlunatus</taxon>
    </lineage>
</organism>
<dbReference type="EMBL" id="BMMZ01000017">
    <property type="protein sequence ID" value="GGL81835.1"/>
    <property type="molecule type" value="Genomic_DNA"/>
</dbReference>
<dbReference type="AlphaFoldDB" id="A0A917SHU9"/>
<dbReference type="Proteomes" id="UP000613840">
    <property type="component" value="Unassembled WGS sequence"/>
</dbReference>